<evidence type="ECO:0000256" key="3">
    <source>
        <dbReference type="ARBA" id="ARBA00022801"/>
    </source>
</evidence>
<evidence type="ECO:0000256" key="1">
    <source>
        <dbReference type="ARBA" id="ARBA00005750"/>
    </source>
</evidence>
<dbReference type="GO" id="GO:0030145">
    <property type="term" value="F:manganese ion binding"/>
    <property type="evidence" value="ECO:0007669"/>
    <property type="project" value="InterPro"/>
</dbReference>
<dbReference type="AlphaFoldDB" id="A0A1M6E8G6"/>
<dbReference type="Pfam" id="PF19567">
    <property type="entry name" value="CpsB_CapC"/>
    <property type="match status" value="1"/>
</dbReference>
<keyword evidence="3" id="KW-0378">Hydrolase</keyword>
<dbReference type="PIRSF" id="PIRSF016557">
    <property type="entry name" value="Caps_synth_CpsB"/>
    <property type="match status" value="1"/>
</dbReference>
<dbReference type="Gene3D" id="3.20.20.140">
    <property type="entry name" value="Metal-dependent hydrolases"/>
    <property type="match status" value="1"/>
</dbReference>
<organism evidence="6 7">
    <name type="scientific">Parasporobacterium paucivorans DSM 15970</name>
    <dbReference type="NCBI Taxonomy" id="1122934"/>
    <lineage>
        <taxon>Bacteria</taxon>
        <taxon>Bacillati</taxon>
        <taxon>Bacillota</taxon>
        <taxon>Clostridia</taxon>
        <taxon>Lachnospirales</taxon>
        <taxon>Lachnospiraceae</taxon>
        <taxon>Parasporobacterium</taxon>
    </lineage>
</organism>
<keyword evidence="7" id="KW-1185">Reference proteome</keyword>
<accession>A0A1M6E8G6</accession>
<sequence length="242" mass="27809">MDGFIDIHSHILPELDDGARNLDESREMLHTAYKEGIRVIIATPHFHESRFRSNRRARIEESVFMLREAIRETMPDMEIYSGCEIRYSHETIRLLDEMELATLAGTRYVLTEFSESETSADIFAGLQELLFAGYIPILAHVERYGSLFEKSTSVRGLIEMGVYIQVDAASITGEMGRTEKRIVKKLLKNGEIHIIATDAHRSEARKPHLRECARILEKKYGDDTVRQLLIENPGKILKNEYI</sequence>
<dbReference type="InterPro" id="IPR016195">
    <property type="entry name" value="Pol/histidinol_Pase-like"/>
</dbReference>
<dbReference type="EMBL" id="FQYT01000007">
    <property type="protein sequence ID" value="SHI81713.1"/>
    <property type="molecule type" value="Genomic_DNA"/>
</dbReference>
<protein>
    <recommendedName>
        <fullName evidence="2">protein-tyrosine-phosphatase</fullName>
        <ecNumber evidence="2">3.1.3.48</ecNumber>
    </recommendedName>
</protein>
<keyword evidence="4" id="KW-0904">Protein phosphatase</keyword>
<dbReference type="GO" id="GO:0004725">
    <property type="term" value="F:protein tyrosine phosphatase activity"/>
    <property type="evidence" value="ECO:0007669"/>
    <property type="project" value="UniProtKB-EC"/>
</dbReference>
<evidence type="ECO:0000256" key="5">
    <source>
        <dbReference type="ARBA" id="ARBA00051722"/>
    </source>
</evidence>
<dbReference type="OrthoDB" id="9788539at2"/>
<gene>
    <name evidence="6" type="ORF">SAMN02745691_00890</name>
</gene>
<evidence type="ECO:0000256" key="2">
    <source>
        <dbReference type="ARBA" id="ARBA00013064"/>
    </source>
</evidence>
<proteinExistence type="inferred from homology"/>
<reference evidence="6 7" key="1">
    <citation type="submission" date="2016-11" db="EMBL/GenBank/DDBJ databases">
        <authorList>
            <person name="Jaros S."/>
            <person name="Januszkiewicz K."/>
            <person name="Wedrychowicz H."/>
        </authorList>
    </citation>
    <scope>NUCLEOTIDE SEQUENCE [LARGE SCALE GENOMIC DNA]</scope>
    <source>
        <strain evidence="6 7">DSM 15970</strain>
    </source>
</reference>
<comment type="catalytic activity">
    <reaction evidence="5">
        <text>O-phospho-L-tyrosyl-[protein] + H2O = L-tyrosyl-[protein] + phosphate</text>
        <dbReference type="Rhea" id="RHEA:10684"/>
        <dbReference type="Rhea" id="RHEA-COMP:10136"/>
        <dbReference type="Rhea" id="RHEA-COMP:20101"/>
        <dbReference type="ChEBI" id="CHEBI:15377"/>
        <dbReference type="ChEBI" id="CHEBI:43474"/>
        <dbReference type="ChEBI" id="CHEBI:46858"/>
        <dbReference type="ChEBI" id="CHEBI:61978"/>
        <dbReference type="EC" id="3.1.3.48"/>
    </reaction>
</comment>
<dbReference type="PANTHER" id="PTHR39181">
    <property type="entry name" value="TYROSINE-PROTEIN PHOSPHATASE YWQE"/>
    <property type="match status" value="1"/>
</dbReference>
<dbReference type="EC" id="3.1.3.48" evidence="2"/>
<dbReference type="STRING" id="1122934.SAMN02745691_00890"/>
<dbReference type="PANTHER" id="PTHR39181:SF1">
    <property type="entry name" value="TYROSINE-PROTEIN PHOSPHATASE YWQE"/>
    <property type="match status" value="1"/>
</dbReference>
<dbReference type="Proteomes" id="UP000184342">
    <property type="component" value="Unassembled WGS sequence"/>
</dbReference>
<dbReference type="SUPFAM" id="SSF89550">
    <property type="entry name" value="PHP domain-like"/>
    <property type="match status" value="1"/>
</dbReference>
<evidence type="ECO:0000313" key="6">
    <source>
        <dbReference type="EMBL" id="SHI81713.1"/>
    </source>
</evidence>
<dbReference type="InterPro" id="IPR016667">
    <property type="entry name" value="Caps_polysacc_synth_CpsB/CapC"/>
</dbReference>
<evidence type="ECO:0000256" key="4">
    <source>
        <dbReference type="ARBA" id="ARBA00022912"/>
    </source>
</evidence>
<name>A0A1M6E8G6_9FIRM</name>
<evidence type="ECO:0000313" key="7">
    <source>
        <dbReference type="Proteomes" id="UP000184342"/>
    </source>
</evidence>
<comment type="similarity">
    <text evidence="1">Belongs to the metallo-dependent hydrolases superfamily. CpsB/CapC family.</text>
</comment>